<gene>
    <name evidence="2" type="ORF">BDA96_05G186100</name>
</gene>
<dbReference type="AlphaFoldDB" id="A0A921R015"/>
<proteinExistence type="predicted"/>
<comment type="caution">
    <text evidence="2">The sequence shown here is derived from an EMBL/GenBank/DDBJ whole genome shotgun (WGS) entry which is preliminary data.</text>
</comment>
<protein>
    <submittedName>
        <fullName evidence="2">Uncharacterized protein</fullName>
    </submittedName>
</protein>
<evidence type="ECO:0000256" key="1">
    <source>
        <dbReference type="SAM" id="MobiDB-lite"/>
    </source>
</evidence>
<name>A0A921R015_SORBI</name>
<feature type="region of interest" description="Disordered" evidence="1">
    <location>
        <begin position="99"/>
        <end position="134"/>
    </location>
</feature>
<feature type="region of interest" description="Disordered" evidence="1">
    <location>
        <begin position="1"/>
        <end position="31"/>
    </location>
</feature>
<dbReference type="EMBL" id="CM027684">
    <property type="protein sequence ID" value="KAG0530435.1"/>
    <property type="molecule type" value="Genomic_DNA"/>
</dbReference>
<organism evidence="2 3">
    <name type="scientific">Sorghum bicolor</name>
    <name type="common">Sorghum</name>
    <name type="synonym">Sorghum vulgare</name>
    <dbReference type="NCBI Taxonomy" id="4558"/>
    <lineage>
        <taxon>Eukaryota</taxon>
        <taxon>Viridiplantae</taxon>
        <taxon>Streptophyta</taxon>
        <taxon>Embryophyta</taxon>
        <taxon>Tracheophyta</taxon>
        <taxon>Spermatophyta</taxon>
        <taxon>Magnoliopsida</taxon>
        <taxon>Liliopsida</taxon>
        <taxon>Poales</taxon>
        <taxon>Poaceae</taxon>
        <taxon>PACMAD clade</taxon>
        <taxon>Panicoideae</taxon>
        <taxon>Andropogonodae</taxon>
        <taxon>Andropogoneae</taxon>
        <taxon>Sorghinae</taxon>
        <taxon>Sorghum</taxon>
    </lineage>
</organism>
<evidence type="ECO:0000313" key="2">
    <source>
        <dbReference type="EMBL" id="KAG0530435.1"/>
    </source>
</evidence>
<feature type="compositionally biased region" description="Low complexity" evidence="1">
    <location>
        <begin position="119"/>
        <end position="134"/>
    </location>
</feature>
<dbReference type="Proteomes" id="UP000807115">
    <property type="component" value="Chromosome 5"/>
</dbReference>
<reference evidence="2" key="1">
    <citation type="journal article" date="2019" name="BMC Genomics">
        <title>A new reference genome for Sorghum bicolor reveals high levels of sequence similarity between sweet and grain genotypes: implications for the genetics of sugar metabolism.</title>
        <authorList>
            <person name="Cooper E.A."/>
            <person name="Brenton Z.W."/>
            <person name="Flinn B.S."/>
            <person name="Jenkins J."/>
            <person name="Shu S."/>
            <person name="Flowers D."/>
            <person name="Luo F."/>
            <person name="Wang Y."/>
            <person name="Xia P."/>
            <person name="Barry K."/>
            <person name="Daum C."/>
            <person name="Lipzen A."/>
            <person name="Yoshinaga Y."/>
            <person name="Schmutz J."/>
            <person name="Saski C."/>
            <person name="Vermerris W."/>
            <person name="Kresovich S."/>
        </authorList>
    </citation>
    <scope>NUCLEOTIDE SEQUENCE</scope>
</reference>
<sequence length="134" mass="15368">MVKPRTRKPHRSRVAWTSSSSSTPSQLGYTPLRPVVRKQHDSLLQVRQPAADALHVVALHHQPPHRGALRVVAHGAALAPPVHDPWRRCIPRRRCGQWRRRERVHGRERRCKRSEEEPTPSTKSWTTSSQPTTP</sequence>
<accession>A0A921R015</accession>
<evidence type="ECO:0000313" key="3">
    <source>
        <dbReference type="Proteomes" id="UP000807115"/>
    </source>
</evidence>
<feature type="compositionally biased region" description="Basic residues" evidence="1">
    <location>
        <begin position="99"/>
        <end position="112"/>
    </location>
</feature>
<reference evidence="2" key="2">
    <citation type="submission" date="2020-10" db="EMBL/GenBank/DDBJ databases">
        <authorList>
            <person name="Cooper E.A."/>
            <person name="Brenton Z.W."/>
            <person name="Flinn B.S."/>
            <person name="Jenkins J."/>
            <person name="Shu S."/>
            <person name="Flowers D."/>
            <person name="Luo F."/>
            <person name="Wang Y."/>
            <person name="Xia P."/>
            <person name="Barry K."/>
            <person name="Daum C."/>
            <person name="Lipzen A."/>
            <person name="Yoshinaga Y."/>
            <person name="Schmutz J."/>
            <person name="Saski C."/>
            <person name="Vermerris W."/>
            <person name="Kresovich S."/>
        </authorList>
    </citation>
    <scope>NUCLEOTIDE SEQUENCE</scope>
</reference>
<feature type="compositionally biased region" description="Basic residues" evidence="1">
    <location>
        <begin position="1"/>
        <end position="13"/>
    </location>
</feature>